<proteinExistence type="predicted"/>
<evidence type="ECO:0000256" key="4">
    <source>
        <dbReference type="ARBA" id="ARBA00022960"/>
    </source>
</evidence>
<evidence type="ECO:0000256" key="2">
    <source>
        <dbReference type="ARBA" id="ARBA00022475"/>
    </source>
</evidence>
<feature type="compositionally biased region" description="Basic residues" evidence="8">
    <location>
        <begin position="23"/>
        <end position="32"/>
    </location>
</feature>
<keyword evidence="2" id="KW-1003">Cell membrane</keyword>
<organism evidence="10 11">
    <name type="scientific">Streptomyces polyrhachis</name>
    <dbReference type="NCBI Taxonomy" id="1282885"/>
    <lineage>
        <taxon>Bacteria</taxon>
        <taxon>Bacillati</taxon>
        <taxon>Actinomycetota</taxon>
        <taxon>Actinomycetes</taxon>
        <taxon>Kitasatosporales</taxon>
        <taxon>Streptomycetaceae</taxon>
        <taxon>Streptomyces</taxon>
    </lineage>
</organism>
<feature type="transmembrane region" description="Helical" evidence="9">
    <location>
        <begin position="180"/>
        <end position="198"/>
    </location>
</feature>
<dbReference type="InterPro" id="IPR051050">
    <property type="entry name" value="Lipid_II_flippase_MurJ/MviN"/>
</dbReference>
<dbReference type="EMBL" id="JBHSZO010000046">
    <property type="protein sequence ID" value="MFC7220961.1"/>
    <property type="molecule type" value="Genomic_DNA"/>
</dbReference>
<dbReference type="PANTHER" id="PTHR47019">
    <property type="entry name" value="LIPID II FLIPPASE MURJ"/>
    <property type="match status" value="1"/>
</dbReference>
<dbReference type="RefSeq" id="WP_386418000.1">
    <property type="nucleotide sequence ID" value="NZ_JBHSZO010000046.1"/>
</dbReference>
<evidence type="ECO:0000313" key="11">
    <source>
        <dbReference type="Proteomes" id="UP001596413"/>
    </source>
</evidence>
<feature type="transmembrane region" description="Helical" evidence="9">
    <location>
        <begin position="98"/>
        <end position="120"/>
    </location>
</feature>
<evidence type="ECO:0000256" key="1">
    <source>
        <dbReference type="ARBA" id="ARBA00004651"/>
    </source>
</evidence>
<evidence type="ECO:0000256" key="6">
    <source>
        <dbReference type="ARBA" id="ARBA00022989"/>
    </source>
</evidence>
<feature type="region of interest" description="Disordered" evidence="8">
    <location>
        <begin position="1"/>
        <end position="44"/>
    </location>
</feature>
<gene>
    <name evidence="10" type="primary">murJ</name>
    <name evidence="10" type="ORF">ACFQLX_22800</name>
</gene>
<evidence type="ECO:0000256" key="3">
    <source>
        <dbReference type="ARBA" id="ARBA00022692"/>
    </source>
</evidence>
<dbReference type="PANTHER" id="PTHR47019:SF1">
    <property type="entry name" value="LIPID II FLIPPASE MURJ"/>
    <property type="match status" value="1"/>
</dbReference>
<keyword evidence="11" id="KW-1185">Reference proteome</keyword>
<evidence type="ECO:0000256" key="7">
    <source>
        <dbReference type="ARBA" id="ARBA00023136"/>
    </source>
</evidence>
<evidence type="ECO:0000313" key="10">
    <source>
        <dbReference type="EMBL" id="MFC7220961.1"/>
    </source>
</evidence>
<dbReference type="Pfam" id="PF03023">
    <property type="entry name" value="MurJ"/>
    <property type="match status" value="1"/>
</dbReference>
<protein>
    <submittedName>
        <fullName evidence="10">Murein biosynthesis integral membrane protein MurJ</fullName>
    </submittedName>
</protein>
<dbReference type="InterPro" id="IPR004268">
    <property type="entry name" value="MurJ"/>
</dbReference>
<keyword evidence="4" id="KW-0133">Cell shape</keyword>
<keyword evidence="7 9" id="KW-0472">Membrane</keyword>
<comment type="caution">
    <text evidence="10">The sequence shown here is derived from an EMBL/GenBank/DDBJ whole genome shotgun (WGS) entry which is preliminary data.</text>
</comment>
<sequence>MSPLPSAPQDAAQDAAQDTAPLRRGRHAARRGAGKDTAPGTDSTASRRFLAKATLLSSALMAAGSVLGLGRDQALAHFFGASSDTDAFLVAWTVPEMAATLLIEGGMAFALVPAFSIALARRAEGAVPDPVRALITATLPRLCLALAAVCALVVAGAPLLVPLLAPGLPDPSLAVDCTRLTASSVLTFGVAGYCSAALRAHRSYLAPAAVSVALNVAIITAMLAFADDWGVRSAALGVGIGGYLMVAVQAPALWRRLTRGQQEYAPTQASGAVPLGAALITTVLLCALFRQAQVLIERFFGAGLPAGAISHLNYAQKVAQVPMLLALMLSVVTFPVLAQAIAQGDLHRARHRIERDLVLIASLVLVGAAVIVACAPQIIQLLFQRGAFTAADTAATASVMRVYTLGILGHTLVGALVRIYFSTGRAAWFPTVVTAAGMAATAGLAAWAVVPYGAPGIAGANAAGITLTALLLLHGLGSHTVPVSVRRIAAGIAKPLLAAVGACGAGYVCAASLSSPPAALAAGGAVATAAFTLLALLLDAAGARSLAHAALLPVRRSLTGKPRHGR</sequence>
<feature type="compositionally biased region" description="Low complexity" evidence="8">
    <location>
        <begin position="7"/>
        <end position="20"/>
    </location>
</feature>
<feature type="transmembrane region" description="Helical" evidence="9">
    <location>
        <begin position="357"/>
        <end position="379"/>
    </location>
</feature>
<comment type="subcellular location">
    <subcellularLocation>
        <location evidence="1">Cell membrane</location>
        <topology evidence="1">Multi-pass membrane protein</topology>
    </subcellularLocation>
</comment>
<dbReference type="PRINTS" id="PR01806">
    <property type="entry name" value="VIRFACTRMVIN"/>
</dbReference>
<feature type="transmembrane region" description="Helical" evidence="9">
    <location>
        <begin position="319"/>
        <end position="337"/>
    </location>
</feature>
<feature type="transmembrane region" description="Helical" evidence="9">
    <location>
        <begin position="271"/>
        <end position="290"/>
    </location>
</feature>
<dbReference type="Proteomes" id="UP001596413">
    <property type="component" value="Unassembled WGS sequence"/>
</dbReference>
<feature type="transmembrane region" description="Helical" evidence="9">
    <location>
        <begin position="488"/>
        <end position="513"/>
    </location>
</feature>
<name>A0ABW2GLX9_9ACTN</name>
<keyword evidence="6 9" id="KW-1133">Transmembrane helix</keyword>
<evidence type="ECO:0000256" key="9">
    <source>
        <dbReference type="SAM" id="Phobius"/>
    </source>
</evidence>
<keyword evidence="3 9" id="KW-0812">Transmembrane</keyword>
<keyword evidence="5" id="KW-0573">Peptidoglycan synthesis</keyword>
<feature type="transmembrane region" description="Helical" evidence="9">
    <location>
        <begin position="519"/>
        <end position="538"/>
    </location>
</feature>
<evidence type="ECO:0000256" key="8">
    <source>
        <dbReference type="SAM" id="MobiDB-lite"/>
    </source>
</evidence>
<accession>A0ABW2GLX9</accession>
<feature type="transmembrane region" description="Helical" evidence="9">
    <location>
        <begin position="399"/>
        <end position="421"/>
    </location>
</feature>
<feature type="transmembrane region" description="Helical" evidence="9">
    <location>
        <begin position="141"/>
        <end position="160"/>
    </location>
</feature>
<evidence type="ECO:0000256" key="5">
    <source>
        <dbReference type="ARBA" id="ARBA00022984"/>
    </source>
</evidence>
<feature type="transmembrane region" description="Helical" evidence="9">
    <location>
        <begin position="205"/>
        <end position="225"/>
    </location>
</feature>
<feature type="transmembrane region" description="Helical" evidence="9">
    <location>
        <begin position="428"/>
        <end position="450"/>
    </location>
</feature>
<reference evidence="11" key="1">
    <citation type="journal article" date="2019" name="Int. J. Syst. Evol. Microbiol.">
        <title>The Global Catalogue of Microorganisms (GCM) 10K type strain sequencing project: providing services to taxonomists for standard genome sequencing and annotation.</title>
        <authorList>
            <consortium name="The Broad Institute Genomics Platform"/>
            <consortium name="The Broad Institute Genome Sequencing Center for Infectious Disease"/>
            <person name="Wu L."/>
            <person name="Ma J."/>
        </authorList>
    </citation>
    <scope>NUCLEOTIDE SEQUENCE [LARGE SCALE GENOMIC DNA]</scope>
    <source>
        <strain evidence="11">CGMCC 1.13681</strain>
    </source>
</reference>
<feature type="transmembrane region" description="Helical" evidence="9">
    <location>
        <begin position="456"/>
        <end position="476"/>
    </location>
</feature>
<feature type="transmembrane region" description="Helical" evidence="9">
    <location>
        <begin position="231"/>
        <end position="250"/>
    </location>
</feature>